<dbReference type="Proteomes" id="UP000559182">
    <property type="component" value="Unassembled WGS sequence"/>
</dbReference>
<dbReference type="AlphaFoldDB" id="A0A839N4B6"/>
<comment type="caution">
    <text evidence="2">The sequence shown here is derived from an EMBL/GenBank/DDBJ whole genome shotgun (WGS) entry which is preliminary data.</text>
</comment>
<evidence type="ECO:0000313" key="3">
    <source>
        <dbReference type="Proteomes" id="UP000559182"/>
    </source>
</evidence>
<dbReference type="InterPro" id="IPR018561">
    <property type="entry name" value="AosR"/>
</dbReference>
<sequence>MATAFKRKGSRIVARLDDNERAIVRELLDQTRQLLEPSGGSSGDPVEDLLAGLGSAPDPEEVAGRDPALARLLPDGHRGDPEVAAEFRALTEHGLRQRKTANLSTAIEALDQPAHRDRLELDVGQAQALLIGLADVRLALGERLELRSDEDSERLQQELAQAAVDGSQDPRVVIGLYYDFLTWMQESLAGAML</sequence>
<organism evidence="2 3">
    <name type="scientific">Flexivirga oryzae</name>
    <dbReference type="NCBI Taxonomy" id="1794944"/>
    <lineage>
        <taxon>Bacteria</taxon>
        <taxon>Bacillati</taxon>
        <taxon>Actinomycetota</taxon>
        <taxon>Actinomycetes</taxon>
        <taxon>Micrococcales</taxon>
        <taxon>Dermacoccaceae</taxon>
        <taxon>Flexivirga</taxon>
    </lineage>
</organism>
<accession>A0A839N4B6</accession>
<feature type="region of interest" description="Disordered" evidence="1">
    <location>
        <begin position="34"/>
        <end position="63"/>
    </location>
</feature>
<reference evidence="2 3" key="1">
    <citation type="submission" date="2020-08" db="EMBL/GenBank/DDBJ databases">
        <title>Sequencing the genomes of 1000 actinobacteria strains.</title>
        <authorList>
            <person name="Klenk H.-P."/>
        </authorList>
    </citation>
    <scope>NUCLEOTIDE SEQUENCE [LARGE SCALE GENOMIC DNA]</scope>
    <source>
        <strain evidence="2 3">DSM 105369</strain>
    </source>
</reference>
<evidence type="ECO:0008006" key="4">
    <source>
        <dbReference type="Google" id="ProtNLM"/>
    </source>
</evidence>
<protein>
    <recommendedName>
        <fullName evidence="4">DUF2017 domain-containing protein</fullName>
    </recommendedName>
</protein>
<evidence type="ECO:0000313" key="2">
    <source>
        <dbReference type="EMBL" id="MBB2890823.1"/>
    </source>
</evidence>
<dbReference type="RefSeq" id="WP_183319175.1">
    <property type="nucleotide sequence ID" value="NZ_JACHVQ010000001.1"/>
</dbReference>
<evidence type="ECO:0000256" key="1">
    <source>
        <dbReference type="SAM" id="MobiDB-lite"/>
    </source>
</evidence>
<gene>
    <name evidence="2" type="ORF">FHU39_000807</name>
</gene>
<keyword evidence="3" id="KW-1185">Reference proteome</keyword>
<dbReference type="Pfam" id="PF09438">
    <property type="entry name" value="DUF2017"/>
    <property type="match status" value="1"/>
</dbReference>
<dbReference type="EMBL" id="JACHVQ010000001">
    <property type="protein sequence ID" value="MBB2890823.1"/>
    <property type="molecule type" value="Genomic_DNA"/>
</dbReference>
<name>A0A839N4B6_9MICO</name>
<proteinExistence type="predicted"/>